<evidence type="ECO:0000256" key="7">
    <source>
        <dbReference type="ARBA" id="ARBA00023042"/>
    </source>
</evidence>
<reference evidence="13" key="1">
    <citation type="journal article" date="2020" name="Fungal Divers.">
        <title>Resolving the Mortierellaceae phylogeny through synthesis of multi-gene phylogenetics and phylogenomics.</title>
        <authorList>
            <person name="Vandepol N."/>
            <person name="Liber J."/>
            <person name="Desiro A."/>
            <person name="Na H."/>
            <person name="Kennedy M."/>
            <person name="Barry K."/>
            <person name="Grigoriev I.V."/>
            <person name="Miller A.N."/>
            <person name="O'Donnell K."/>
            <person name="Stajich J.E."/>
            <person name="Bonito G."/>
        </authorList>
    </citation>
    <scope>NUCLEOTIDE SEQUENCE</scope>
    <source>
        <strain evidence="13">NVP1</strain>
    </source>
</reference>
<gene>
    <name evidence="13" type="primary">CEG1_1</name>
    <name evidence="13" type="ORF">BG006_004758</name>
</gene>
<dbReference type="EMBL" id="JAAAUY010000264">
    <property type="protein sequence ID" value="KAF9332368.1"/>
    <property type="molecule type" value="Genomic_DNA"/>
</dbReference>
<dbReference type="Pfam" id="PF01331">
    <property type="entry name" value="mRNA_cap_enzyme"/>
    <property type="match status" value="1"/>
</dbReference>
<comment type="catalytic activity">
    <reaction evidence="10">
        <text>a 5'-end diphospho-ribonucleoside in mRNA + GTP + H(+) = a 5'-end (5'-triphosphoguanosine)-ribonucleoside in mRNA + diphosphate</text>
        <dbReference type="Rhea" id="RHEA:67012"/>
        <dbReference type="Rhea" id="RHEA-COMP:17165"/>
        <dbReference type="Rhea" id="RHEA-COMP:17166"/>
        <dbReference type="ChEBI" id="CHEBI:15378"/>
        <dbReference type="ChEBI" id="CHEBI:33019"/>
        <dbReference type="ChEBI" id="CHEBI:37565"/>
        <dbReference type="ChEBI" id="CHEBI:167616"/>
        <dbReference type="ChEBI" id="CHEBI:167617"/>
        <dbReference type="EC" id="2.7.7.50"/>
    </reaction>
    <physiologicalReaction direction="left-to-right" evidence="10">
        <dbReference type="Rhea" id="RHEA:67013"/>
    </physiologicalReaction>
</comment>
<evidence type="ECO:0000256" key="8">
    <source>
        <dbReference type="ARBA" id="ARBA00023134"/>
    </source>
</evidence>
<comment type="subcellular location">
    <subcellularLocation>
        <location evidence="1">Nucleus</location>
    </subcellularLocation>
</comment>
<keyword evidence="5" id="KW-0548">Nucleotidyltransferase</keyword>
<name>A0A9P5VMK4_9FUNG</name>
<evidence type="ECO:0000256" key="4">
    <source>
        <dbReference type="ARBA" id="ARBA00022679"/>
    </source>
</evidence>
<sequence>MSMTPKSSSSTAQMPFEFGVPIDPGFRKVLQSRIRTLLQAKTEGFPGSFPVFFEQSHLQNLTSEEYFVMEKVAGVRYMLLSTITPKGPACFLIDRHFEISFVPQLLLPLRDNPAKYQNETLLDGEMVVESDSTKKTLRFLVFDLMVLNGTVVTQRSYSTRLGMMDQDILAVQSNKAHDIKSKEPFTIERKTMQRSYGLNVILSGSKRHKHGGEGLIFVPVKRPYVPGASSKLLKWKSHVTAQFQVKVTQSKERKPLYCIHTRQGTGSKFYDYVTPEPGLAVEWHNNSPDGKTFEFWWDAQWPTQMFEKGYGLETRTGGWRFYRVREDKKEADEETTLHAIMKSQESSVTKEQHVGDVFAPAATKTTTSAAAAIGRSLVYDLIYVV</sequence>
<evidence type="ECO:0000256" key="9">
    <source>
        <dbReference type="ARBA" id="ARBA00023242"/>
    </source>
</evidence>
<dbReference type="GO" id="GO:0005634">
    <property type="term" value="C:nucleus"/>
    <property type="evidence" value="ECO:0007669"/>
    <property type="project" value="UniProtKB-SubCell"/>
</dbReference>
<dbReference type="EC" id="2.7.7.50" evidence="2"/>
<keyword evidence="8" id="KW-0342">GTP-binding</keyword>
<keyword evidence="6" id="KW-0547">Nucleotide-binding</keyword>
<dbReference type="InterPro" id="IPR013846">
    <property type="entry name" value="mRNA_cap_enzyme_C"/>
</dbReference>
<evidence type="ECO:0000256" key="10">
    <source>
        <dbReference type="ARBA" id="ARBA00044624"/>
    </source>
</evidence>
<dbReference type="PANTHER" id="PTHR10367:SF17">
    <property type="entry name" value="MRNA-CAPPING ENZYME"/>
    <property type="match status" value="1"/>
</dbReference>
<keyword evidence="7" id="KW-0506">mRNA capping</keyword>
<organism evidence="13 14">
    <name type="scientific">Podila minutissima</name>
    <dbReference type="NCBI Taxonomy" id="64525"/>
    <lineage>
        <taxon>Eukaryota</taxon>
        <taxon>Fungi</taxon>
        <taxon>Fungi incertae sedis</taxon>
        <taxon>Mucoromycota</taxon>
        <taxon>Mortierellomycotina</taxon>
        <taxon>Mortierellomycetes</taxon>
        <taxon>Mortierellales</taxon>
        <taxon>Mortierellaceae</taxon>
        <taxon>Podila</taxon>
    </lineage>
</organism>
<keyword evidence="9" id="KW-0539">Nucleus</keyword>
<keyword evidence="3" id="KW-0507">mRNA processing</keyword>
<dbReference type="GO" id="GO:0005525">
    <property type="term" value="F:GTP binding"/>
    <property type="evidence" value="ECO:0007669"/>
    <property type="project" value="UniProtKB-KW"/>
</dbReference>
<proteinExistence type="predicted"/>
<evidence type="ECO:0000313" key="14">
    <source>
        <dbReference type="Proteomes" id="UP000696485"/>
    </source>
</evidence>
<evidence type="ECO:0000256" key="1">
    <source>
        <dbReference type="ARBA" id="ARBA00004123"/>
    </source>
</evidence>
<dbReference type="Gene3D" id="3.30.470.30">
    <property type="entry name" value="DNA ligase/mRNA capping enzyme"/>
    <property type="match status" value="1"/>
</dbReference>
<dbReference type="InterPro" id="IPR012340">
    <property type="entry name" value="NA-bd_OB-fold"/>
</dbReference>
<dbReference type="SUPFAM" id="SSF56091">
    <property type="entry name" value="DNA ligase/mRNA capping enzyme, catalytic domain"/>
    <property type="match status" value="1"/>
</dbReference>
<keyword evidence="4" id="KW-0808">Transferase</keyword>
<keyword evidence="14" id="KW-1185">Reference proteome</keyword>
<evidence type="ECO:0000256" key="2">
    <source>
        <dbReference type="ARBA" id="ARBA00012475"/>
    </source>
</evidence>
<comment type="caution">
    <text evidence="13">The sequence shown here is derived from an EMBL/GenBank/DDBJ whole genome shotgun (WGS) entry which is preliminary data.</text>
</comment>
<dbReference type="InterPro" id="IPR051029">
    <property type="entry name" value="mRNA_Capping_Enz/RNA_Phosphat"/>
</dbReference>
<evidence type="ECO:0000256" key="3">
    <source>
        <dbReference type="ARBA" id="ARBA00022664"/>
    </source>
</evidence>
<dbReference type="InterPro" id="IPR001339">
    <property type="entry name" value="mRNA_cap_enzyme_adenylation"/>
</dbReference>
<dbReference type="AlphaFoldDB" id="A0A9P5VMK4"/>
<protein>
    <recommendedName>
        <fullName evidence="2">mRNA guanylyltransferase</fullName>
        <ecNumber evidence="2">2.7.7.50</ecNumber>
    </recommendedName>
</protein>
<dbReference type="CDD" id="cd07895">
    <property type="entry name" value="Adenylation_mRNA_capping"/>
    <property type="match status" value="1"/>
</dbReference>
<dbReference type="Pfam" id="PF03919">
    <property type="entry name" value="mRNA_cap_C"/>
    <property type="match status" value="1"/>
</dbReference>
<accession>A0A9P5VMK4</accession>
<dbReference type="Gene3D" id="2.40.50.140">
    <property type="entry name" value="Nucleic acid-binding proteins"/>
    <property type="match status" value="1"/>
</dbReference>
<dbReference type="GO" id="GO:0005524">
    <property type="term" value="F:ATP binding"/>
    <property type="evidence" value="ECO:0007669"/>
    <property type="project" value="InterPro"/>
</dbReference>
<evidence type="ECO:0000259" key="11">
    <source>
        <dbReference type="Pfam" id="PF01331"/>
    </source>
</evidence>
<evidence type="ECO:0000313" key="13">
    <source>
        <dbReference type="EMBL" id="KAF9332368.1"/>
    </source>
</evidence>
<feature type="domain" description="mRNA capping enzyme C-terminal" evidence="12">
    <location>
        <begin position="252"/>
        <end position="352"/>
    </location>
</feature>
<dbReference type="GO" id="GO:0004484">
    <property type="term" value="F:mRNA guanylyltransferase activity"/>
    <property type="evidence" value="ECO:0007669"/>
    <property type="project" value="UniProtKB-EC"/>
</dbReference>
<evidence type="ECO:0000256" key="6">
    <source>
        <dbReference type="ARBA" id="ARBA00022741"/>
    </source>
</evidence>
<dbReference type="GO" id="GO:0006370">
    <property type="term" value="P:7-methylguanosine mRNA capping"/>
    <property type="evidence" value="ECO:0007669"/>
    <property type="project" value="UniProtKB-KW"/>
</dbReference>
<feature type="domain" description="mRNA capping enzyme adenylation" evidence="11">
    <location>
        <begin position="50"/>
        <end position="236"/>
    </location>
</feature>
<evidence type="ECO:0000259" key="12">
    <source>
        <dbReference type="Pfam" id="PF03919"/>
    </source>
</evidence>
<dbReference type="PANTHER" id="PTHR10367">
    <property type="entry name" value="MRNA-CAPPING ENZYME"/>
    <property type="match status" value="1"/>
</dbReference>
<evidence type="ECO:0000256" key="5">
    <source>
        <dbReference type="ARBA" id="ARBA00022695"/>
    </source>
</evidence>
<dbReference type="Proteomes" id="UP000696485">
    <property type="component" value="Unassembled WGS sequence"/>
</dbReference>